<proteinExistence type="predicted"/>
<dbReference type="PIRSF" id="PIRSF038991">
    <property type="entry name" value="Protein_AbrB"/>
    <property type="match status" value="1"/>
</dbReference>
<evidence type="ECO:0008006" key="4">
    <source>
        <dbReference type="Google" id="ProtNLM"/>
    </source>
</evidence>
<dbReference type="NCBIfam" id="TIGR03082">
    <property type="entry name" value="Gneg_AbrB_dup"/>
    <property type="match status" value="2"/>
</dbReference>
<evidence type="ECO:0000256" key="1">
    <source>
        <dbReference type="SAM" id="Phobius"/>
    </source>
</evidence>
<dbReference type="GO" id="GO:0016020">
    <property type="term" value="C:membrane"/>
    <property type="evidence" value="ECO:0007669"/>
    <property type="project" value="InterPro"/>
</dbReference>
<organism evidence="2 3">
    <name type="scientific">Azomonas agilis</name>
    <dbReference type="NCBI Taxonomy" id="116849"/>
    <lineage>
        <taxon>Bacteria</taxon>
        <taxon>Pseudomonadati</taxon>
        <taxon>Pseudomonadota</taxon>
        <taxon>Gammaproteobacteria</taxon>
        <taxon>Pseudomonadales</taxon>
        <taxon>Pseudomonadaceae</taxon>
        <taxon>Azomonas</taxon>
    </lineage>
</organism>
<gene>
    <name evidence="2" type="ORF">LX59_00998</name>
</gene>
<dbReference type="InterPro" id="IPR017516">
    <property type="entry name" value="AbrB_dup"/>
</dbReference>
<keyword evidence="1" id="KW-0472">Membrane</keyword>
<dbReference type="InterPro" id="IPR007820">
    <property type="entry name" value="AbrB_fam"/>
</dbReference>
<keyword evidence="1" id="KW-0812">Transmembrane</keyword>
<feature type="transmembrane region" description="Helical" evidence="1">
    <location>
        <begin position="154"/>
        <end position="172"/>
    </location>
</feature>
<feature type="transmembrane region" description="Helical" evidence="1">
    <location>
        <begin position="317"/>
        <end position="341"/>
    </location>
</feature>
<accession>A0A562IYK5</accession>
<dbReference type="Proteomes" id="UP000319627">
    <property type="component" value="Unassembled WGS sequence"/>
</dbReference>
<dbReference type="PANTHER" id="PTHR38457">
    <property type="entry name" value="REGULATOR ABRB-RELATED"/>
    <property type="match status" value="1"/>
</dbReference>
<dbReference type="RefSeq" id="WP_144570737.1">
    <property type="nucleotide sequence ID" value="NZ_VLKG01000003.1"/>
</dbReference>
<feature type="transmembrane region" description="Helical" evidence="1">
    <location>
        <begin position="232"/>
        <end position="251"/>
    </location>
</feature>
<dbReference type="AlphaFoldDB" id="A0A562IYK5"/>
<feature type="transmembrane region" description="Helical" evidence="1">
    <location>
        <begin position="69"/>
        <end position="88"/>
    </location>
</feature>
<dbReference type="EMBL" id="VLKG01000003">
    <property type="protein sequence ID" value="TWH76079.1"/>
    <property type="molecule type" value="Genomic_DNA"/>
</dbReference>
<reference evidence="2 3" key="1">
    <citation type="submission" date="2019-07" db="EMBL/GenBank/DDBJ databases">
        <title>Genomic Encyclopedia of Type Strains, Phase I: the one thousand microbial genomes (KMG-I) project.</title>
        <authorList>
            <person name="Kyrpides N."/>
        </authorList>
    </citation>
    <scope>NUCLEOTIDE SEQUENCE [LARGE SCALE GENOMIC DNA]</scope>
    <source>
        <strain evidence="2 3">DSM 375</strain>
    </source>
</reference>
<name>A0A562IYK5_9GAMM</name>
<feature type="transmembrane region" description="Helical" evidence="1">
    <location>
        <begin position="94"/>
        <end position="111"/>
    </location>
</feature>
<comment type="caution">
    <text evidence="2">The sequence shown here is derived from an EMBL/GenBank/DDBJ whole genome shotgun (WGS) entry which is preliminary data.</text>
</comment>
<feature type="transmembrane region" description="Helical" evidence="1">
    <location>
        <begin position="209"/>
        <end position="226"/>
    </location>
</feature>
<sequence length="354" mass="37753">MTFKALPHWLRATQPWIVTPFAGAAGGALAQWLHCPLPWMIGALLGVTLIRCLGCLTKPVPHGVKLGQWIVATGIGLHFTAAVVGQMLQNAGVIILASVLTVVTCGVGIWLHRRSGVDLATAYFASMPGGANEMVNLGRQQGADLPSIAAGQSLRMMLVLLTVPASYLLIFGGEAHTHTNAPVHLGWLSLLFAIGGLIAWRFQRWHLPNAWQLGALAACIPLTAFFDLQVGLPPGAGAFGQWLIGSTLGCYFDRSFFKRAPAFMLRTLAGTCSIMLLAIPLAWILGRVSGLDIPTLALGMAPGGIAEMSLTAEALGLMVPLVTAIQVLRLLMVLFLAEPVFRVWVRLRSKTSDA</sequence>
<dbReference type="GO" id="GO:0010468">
    <property type="term" value="P:regulation of gene expression"/>
    <property type="evidence" value="ECO:0007669"/>
    <property type="project" value="InterPro"/>
</dbReference>
<dbReference type="Pfam" id="PF05145">
    <property type="entry name" value="AbrB"/>
    <property type="match status" value="1"/>
</dbReference>
<dbReference type="OrthoDB" id="8527964at2"/>
<keyword evidence="3" id="KW-1185">Reference proteome</keyword>
<evidence type="ECO:0000313" key="2">
    <source>
        <dbReference type="EMBL" id="TWH76079.1"/>
    </source>
</evidence>
<keyword evidence="1" id="KW-1133">Transmembrane helix</keyword>
<feature type="transmembrane region" description="Helical" evidence="1">
    <location>
        <begin position="263"/>
        <end position="285"/>
    </location>
</feature>
<feature type="transmembrane region" description="Helical" evidence="1">
    <location>
        <begin position="39"/>
        <end position="57"/>
    </location>
</feature>
<dbReference type="PANTHER" id="PTHR38457:SF1">
    <property type="entry name" value="REGULATOR ABRB-RELATED"/>
    <property type="match status" value="1"/>
</dbReference>
<evidence type="ECO:0000313" key="3">
    <source>
        <dbReference type="Proteomes" id="UP000319627"/>
    </source>
</evidence>
<protein>
    <recommendedName>
        <fullName evidence="4">AbrB family transcriptional regulator</fullName>
    </recommendedName>
</protein>
<feature type="transmembrane region" description="Helical" evidence="1">
    <location>
        <begin position="184"/>
        <end position="202"/>
    </location>
</feature>